<dbReference type="EMBL" id="CAUYUJ010004780">
    <property type="protein sequence ID" value="CAK0810940.1"/>
    <property type="molecule type" value="Genomic_DNA"/>
</dbReference>
<dbReference type="SUPFAM" id="SSF56672">
    <property type="entry name" value="DNA/RNA polymerases"/>
    <property type="match status" value="1"/>
</dbReference>
<dbReference type="Proteomes" id="UP001189429">
    <property type="component" value="Unassembled WGS sequence"/>
</dbReference>
<reference evidence="4" key="1">
    <citation type="submission" date="2023-10" db="EMBL/GenBank/DDBJ databases">
        <authorList>
            <person name="Chen Y."/>
            <person name="Shah S."/>
            <person name="Dougan E. K."/>
            <person name="Thang M."/>
            <person name="Chan C."/>
        </authorList>
    </citation>
    <scope>NUCLEOTIDE SEQUENCE [LARGE SCALE GENOMIC DNA]</scope>
</reference>
<accession>A0ABN9QZW8</accession>
<sequence length="1160" mass="124915">MPQWEYAPWQAREVGFGGYLEADDPGVDTHLLCCRLLELGVVYDQLHVTNIAAMELVGRTLQTQEELYRDRFAAASEFGSDAALMSGALDAGGNARVAPALRDWLAAEKAREANLAAALAKGAAAMAEAEAAAAAADEAVAARLGALGIAFIVRELLSCANLYGTGAATSTPYVSDRVAWPAAGGAPVDIVELVPPVDKVWLEGWRSHMLRDPRAAAALAREACPKGPFCDPALTRDVSTYGRFLIQMYERQMVNFAADTGQPHTVGLFFVPKKTGALRIIFDTRAANCKFLDALSTRLPSASAFSSIEAPIDGMYMSTCDLECAFYHMRLPEGMEVMFTLPPIKAGVLQELGLVDLDFDPLVSLSPQVIVLPMGFSWALHLCQAAARTVLSDDGHSLDQTAQDGHPGVNVVEKNAVGVAAYVDDILVFGGSKSLVDETMTRLVGTFRSRGLPVHEIEPAALDADFLGLSLRGGRYLRIKPRNIWRLHFAISSLLRRGWCSGHMLRAVLGHITWTSMIRREVLTVLHSSYGYVGAFGPRHGKLWPSVIKDIQEAGTLGVHGEDLGIPVELNMTEALRFSTDPWELDEVPGHITRKEAWKSVSAQSVSLGANILYLEGEALVTSYRHLLRNLGSHGKRMVALVDNLPLALSCTKGRARSSFLSWVGSAATVILVVLGRLAGGCVALFVLLLLITRAEAMPRRGSRTPSALTRHRASLAAKAAGGRTSTLAMSLLEQLAVRLNTEAFYLQLLHRFVSYCADRHLDWRTLGHLGSILAEYLTTRYLAQRLTTDSTVQPSIGAGAAHQFWGLLLHPADSGQGGKTGAFDESILYDLDLYLVPALMALRLKGPVATPLWGFSLGQLNLMFPLAATTLGINHLRPHLYGMGHGGVSDDLLTQRRSMERVFRRGRWAVMSSMRRCAKEAALLRELQGGAEDVYAVGHLVKGKSASAFPAGGGDAARRPGARQAGSEEARSCGAVSAAGDAVRQHLRRRFKEAVQRGSLCRRRVVVELFSGSGHFTAAVRRLGFSGLGLDIRHRPLEDHLDATFEEVIAGWLCSHAVAAVFLGTPCTTWSRALRGCKYTALAAAYPAALANALANVIERAVLKAPQQAMASPPAPGNAPVPAPEEPPSTTPRSSVLWRGVRRLAAAGAAPARGRDILV</sequence>
<dbReference type="InterPro" id="IPR043128">
    <property type="entry name" value="Rev_trsase/Diguanyl_cyclase"/>
</dbReference>
<organism evidence="4 5">
    <name type="scientific">Prorocentrum cordatum</name>
    <dbReference type="NCBI Taxonomy" id="2364126"/>
    <lineage>
        <taxon>Eukaryota</taxon>
        <taxon>Sar</taxon>
        <taxon>Alveolata</taxon>
        <taxon>Dinophyceae</taxon>
        <taxon>Prorocentrales</taxon>
        <taxon>Prorocentraceae</taxon>
        <taxon>Prorocentrum</taxon>
    </lineage>
</organism>
<dbReference type="Gene3D" id="3.30.70.270">
    <property type="match status" value="1"/>
</dbReference>
<feature type="transmembrane region" description="Helical" evidence="2">
    <location>
        <begin position="660"/>
        <end position="692"/>
    </location>
</feature>
<feature type="region of interest" description="Disordered" evidence="1">
    <location>
        <begin position="950"/>
        <end position="971"/>
    </location>
</feature>
<feature type="region of interest" description="Disordered" evidence="1">
    <location>
        <begin position="1110"/>
        <end position="1136"/>
    </location>
</feature>
<gene>
    <name evidence="4" type="ORF">PCOR1329_LOCUS15716</name>
</gene>
<dbReference type="Gene3D" id="3.10.10.10">
    <property type="entry name" value="HIV Type 1 Reverse Transcriptase, subunit A, domain 1"/>
    <property type="match status" value="1"/>
</dbReference>
<evidence type="ECO:0000256" key="2">
    <source>
        <dbReference type="SAM" id="Phobius"/>
    </source>
</evidence>
<keyword evidence="2" id="KW-0812">Transmembrane</keyword>
<feature type="compositionally biased region" description="Pro residues" evidence="1">
    <location>
        <begin position="1114"/>
        <end position="1131"/>
    </location>
</feature>
<proteinExistence type="predicted"/>
<comment type="caution">
    <text evidence="4">The sequence shown here is derived from an EMBL/GenBank/DDBJ whole genome shotgun (WGS) entry which is preliminary data.</text>
</comment>
<name>A0ABN9QZW8_9DINO</name>
<keyword evidence="2" id="KW-0472">Membrane</keyword>
<dbReference type="Pfam" id="PF00078">
    <property type="entry name" value="RVT_1"/>
    <property type="match status" value="1"/>
</dbReference>
<evidence type="ECO:0000313" key="4">
    <source>
        <dbReference type="EMBL" id="CAK0810940.1"/>
    </source>
</evidence>
<keyword evidence="5" id="KW-1185">Reference proteome</keyword>
<evidence type="ECO:0000259" key="3">
    <source>
        <dbReference type="Pfam" id="PF00078"/>
    </source>
</evidence>
<dbReference type="InterPro" id="IPR043502">
    <property type="entry name" value="DNA/RNA_pol_sf"/>
</dbReference>
<keyword evidence="2" id="KW-1133">Transmembrane helix</keyword>
<evidence type="ECO:0000313" key="5">
    <source>
        <dbReference type="Proteomes" id="UP001189429"/>
    </source>
</evidence>
<feature type="domain" description="Reverse transcriptase" evidence="3">
    <location>
        <begin position="271"/>
        <end position="455"/>
    </location>
</feature>
<dbReference type="InterPro" id="IPR000477">
    <property type="entry name" value="RT_dom"/>
</dbReference>
<evidence type="ECO:0000256" key="1">
    <source>
        <dbReference type="SAM" id="MobiDB-lite"/>
    </source>
</evidence>
<protein>
    <recommendedName>
        <fullName evidence="3">Reverse transcriptase domain-containing protein</fullName>
    </recommendedName>
</protein>